<dbReference type="EMBL" id="JAGINY010000001">
    <property type="protein sequence ID" value="MBP2332187.1"/>
    <property type="molecule type" value="Genomic_DNA"/>
</dbReference>
<evidence type="ECO:0008006" key="3">
    <source>
        <dbReference type="Google" id="ProtNLM"/>
    </source>
</evidence>
<reference evidence="1 2" key="1">
    <citation type="submission" date="2021-03" db="EMBL/GenBank/DDBJ databases">
        <title>Sequencing the genomes of 1000 actinobacteria strains.</title>
        <authorList>
            <person name="Klenk H.-P."/>
        </authorList>
    </citation>
    <scope>NUCLEOTIDE SEQUENCE [LARGE SCALE GENOMIC DNA]</scope>
    <source>
        <strain evidence="1 2">DSM 44506</strain>
    </source>
</reference>
<protein>
    <recommendedName>
        <fullName evidence="3">CHAT domain-containing protein</fullName>
    </recommendedName>
</protein>
<comment type="caution">
    <text evidence="1">The sequence shown here is derived from an EMBL/GenBank/DDBJ whole genome shotgun (WGS) entry which is preliminary data.</text>
</comment>
<evidence type="ECO:0000313" key="2">
    <source>
        <dbReference type="Proteomes" id="UP001519305"/>
    </source>
</evidence>
<dbReference type="RefSeq" id="WP_070519401.1">
    <property type="nucleotide sequence ID" value="NZ_CP047357.1"/>
</dbReference>
<name>A0ABS4U699_9CORY</name>
<dbReference type="Proteomes" id="UP001519305">
    <property type="component" value="Unassembled WGS sequence"/>
</dbReference>
<proteinExistence type="predicted"/>
<keyword evidence="2" id="KW-1185">Reference proteome</keyword>
<organism evidence="1 2">
    <name type="scientific">Corynebacterium freneyi</name>
    <dbReference type="NCBI Taxonomy" id="134034"/>
    <lineage>
        <taxon>Bacteria</taxon>
        <taxon>Bacillati</taxon>
        <taxon>Actinomycetota</taxon>
        <taxon>Actinomycetes</taxon>
        <taxon>Mycobacteriales</taxon>
        <taxon>Corynebacteriaceae</taxon>
        <taxon>Corynebacterium</taxon>
    </lineage>
</organism>
<gene>
    <name evidence="1" type="ORF">JOF33_000886</name>
</gene>
<evidence type="ECO:0000313" key="1">
    <source>
        <dbReference type="EMBL" id="MBP2332187.1"/>
    </source>
</evidence>
<sequence>MHRLTFAEAVNGYVGWHVEGGNQVVPHPDPVEAGARGIAVPGHPGAVRLRAEFLGLVRDSFDRSLPDPVGDESEEQAVRRTLRDGAFRSPGDTATYFSQLADVLLPPELPARLAGHDRLVIEPSPSLARVPWSALRVGPERRMLGELIDVVVGVPASITVQARAPHDGDGSIIALDPAAPGMRPVLGPGAGDGSALGEPGLRLDADWLYDACATAESFLFVGHVSAAGAEKASGESTTMHLTTPVSAGDLLRAGWRAPRRVGLIGCGAGTDLRHPEPFGLAMTAVSCGAELVAASTWTLPTTAALAAFVEEYETPGAGVDVGGDSEKRMGGDLGGRNPLMEFAVAVAEAFADSDPVRHLLDWQVERARAWDAGGHPADNPAIWASLALFLRDPAPR</sequence>
<accession>A0ABS4U699</accession>